<proteinExistence type="predicted"/>
<protein>
    <recommendedName>
        <fullName evidence="4">(Na+)-NQR maturation NqrM</fullName>
    </recommendedName>
</protein>
<dbReference type="PANTHER" id="PTHR40691:SF3">
    <property type="entry name" value="(NA+)-NQR MATURATION NQRM"/>
    <property type="match status" value="1"/>
</dbReference>
<name>A0A0M4TCM7_9GAMM</name>
<dbReference type="STRING" id="45610.AOC03_06245"/>
<organism evidence="2 3">
    <name type="scientific">Psychrobacter urativorans</name>
    <dbReference type="NCBI Taxonomy" id="45610"/>
    <lineage>
        <taxon>Bacteria</taxon>
        <taxon>Pseudomonadati</taxon>
        <taxon>Pseudomonadota</taxon>
        <taxon>Gammaproteobacteria</taxon>
        <taxon>Moraxellales</taxon>
        <taxon>Moraxellaceae</taxon>
        <taxon>Psychrobacter</taxon>
    </lineage>
</organism>
<gene>
    <name evidence="2" type="ORF">AOC03_06245</name>
</gene>
<feature type="transmembrane region" description="Helical" evidence="1">
    <location>
        <begin position="6"/>
        <end position="29"/>
    </location>
</feature>
<evidence type="ECO:0000256" key="1">
    <source>
        <dbReference type="SAM" id="Phobius"/>
    </source>
</evidence>
<dbReference type="InterPro" id="IPR007495">
    <property type="entry name" value="NqrM"/>
</dbReference>
<dbReference type="KEGG" id="pur:AOC03_06245"/>
<evidence type="ECO:0000313" key="2">
    <source>
        <dbReference type="EMBL" id="ALF59682.1"/>
    </source>
</evidence>
<dbReference type="RefSeq" id="WP_062534276.1">
    <property type="nucleotide sequence ID" value="NZ_CP012678.1"/>
</dbReference>
<dbReference type="AlphaFoldDB" id="A0A0M4TCM7"/>
<evidence type="ECO:0000313" key="3">
    <source>
        <dbReference type="Proteomes" id="UP000059847"/>
    </source>
</evidence>
<dbReference type="Pfam" id="PF04400">
    <property type="entry name" value="NqrM"/>
    <property type="match status" value="1"/>
</dbReference>
<keyword evidence="1" id="KW-1133">Transmembrane helix</keyword>
<dbReference type="EMBL" id="CP012678">
    <property type="protein sequence ID" value="ALF59682.1"/>
    <property type="molecule type" value="Genomic_DNA"/>
</dbReference>
<dbReference type="PANTHER" id="PTHR40691">
    <property type="entry name" value="(NA+)-NQR MATURATION NQRM"/>
    <property type="match status" value="1"/>
</dbReference>
<dbReference type="Proteomes" id="UP000059847">
    <property type="component" value="Chromosome"/>
</dbReference>
<evidence type="ECO:0008006" key="4">
    <source>
        <dbReference type="Google" id="ProtNLM"/>
    </source>
</evidence>
<keyword evidence="3" id="KW-1185">Reference proteome</keyword>
<keyword evidence="1" id="KW-0472">Membrane</keyword>
<sequence length="81" mass="8798">MLSQLLPMFAVTFSVFLLFFIFMGIGYMVKKKPLRGSCGGVAKLMGNEKCSYCGDDPNKCDSIVAEQQELSLKAAALGKPL</sequence>
<accession>A0A0M4TCM7</accession>
<dbReference type="OrthoDB" id="5296227at2"/>
<reference evidence="2 3" key="1">
    <citation type="submission" date="2015-09" db="EMBL/GenBank/DDBJ databases">
        <title>Complete genome of Psychrobacter urativorans R10.10B.</title>
        <authorList>
            <person name="See-Too W.S."/>
            <person name="Chan K.G."/>
        </authorList>
    </citation>
    <scope>NUCLEOTIDE SEQUENCE [LARGE SCALE GENOMIC DNA]</scope>
    <source>
        <strain evidence="2 3">R10.10B</strain>
    </source>
</reference>
<keyword evidence="1" id="KW-0812">Transmembrane</keyword>